<dbReference type="PANTHER" id="PTHR33745:SF8">
    <property type="entry name" value="BLUE-LIGHT PHOTORECEPTOR"/>
    <property type="match status" value="1"/>
</dbReference>
<feature type="domain" description="STAS" evidence="1">
    <location>
        <begin position="137"/>
        <end position="250"/>
    </location>
</feature>
<dbReference type="InterPro" id="IPR002645">
    <property type="entry name" value="STAS_dom"/>
</dbReference>
<accession>A0ABY4GQC1</accession>
<dbReference type="EMBL" id="CP095071">
    <property type="protein sequence ID" value="UOQ86434.1"/>
    <property type="molecule type" value="Genomic_DNA"/>
</dbReference>
<dbReference type="SUPFAM" id="SSF52091">
    <property type="entry name" value="SpoIIaa-like"/>
    <property type="match status" value="1"/>
</dbReference>
<keyword evidence="3" id="KW-1185">Reference proteome</keyword>
<evidence type="ECO:0000313" key="2">
    <source>
        <dbReference type="EMBL" id="UOQ86434.1"/>
    </source>
</evidence>
<proteinExistence type="predicted"/>
<dbReference type="InterPro" id="IPR051932">
    <property type="entry name" value="Bact_StressResp_Reg"/>
</dbReference>
<dbReference type="Gene3D" id="3.30.750.24">
    <property type="entry name" value="STAS domain"/>
    <property type="match status" value="1"/>
</dbReference>
<organism evidence="2 3">
    <name type="scientific">Gracilibacillus salinarum</name>
    <dbReference type="NCBI Taxonomy" id="2932255"/>
    <lineage>
        <taxon>Bacteria</taxon>
        <taxon>Bacillati</taxon>
        <taxon>Bacillota</taxon>
        <taxon>Bacilli</taxon>
        <taxon>Bacillales</taxon>
        <taxon>Bacillaceae</taxon>
        <taxon>Gracilibacillus</taxon>
    </lineage>
</organism>
<dbReference type="PANTHER" id="PTHR33745">
    <property type="entry name" value="RSBT ANTAGONIST PROTEIN RSBS-RELATED"/>
    <property type="match status" value="1"/>
</dbReference>
<sequence length="250" mass="28329">MGQVKTLPLPYFEIDQHYTILDLSQKAKDIFIHSDHFLSLVDVGSKEKAERFLSPTAEIESVELNLKTKGNPFAAFDVSISWMDGTGQIICQPVNHHIEKLAEQLSDLRGRLDQTNIDLLNKKEALESSQKRVNHLSGPLIMLSERLAFIPLFGDLTEEKLEVLTDRLLQQLNQSDYQHLLIDFTAVDEMEAEGLRKLTDFIQMVELLGPEPVISGLSPNQVQMVNGYEGFSSIRKVNSVQSAIKRFYLM</sequence>
<reference evidence="2 3" key="1">
    <citation type="submission" date="2022-04" db="EMBL/GenBank/DDBJ databases">
        <title>Gracilibacillus sp. isolated from saltern.</title>
        <authorList>
            <person name="Won M."/>
            <person name="Lee C.-M."/>
            <person name="Woen H.-Y."/>
            <person name="Kwon S.-W."/>
        </authorList>
    </citation>
    <scope>NUCLEOTIDE SEQUENCE [LARGE SCALE GENOMIC DNA]</scope>
    <source>
        <strain evidence="2 3">SSPM10-3</strain>
    </source>
</reference>
<dbReference type="Proteomes" id="UP000831537">
    <property type="component" value="Chromosome"/>
</dbReference>
<evidence type="ECO:0000313" key="3">
    <source>
        <dbReference type="Proteomes" id="UP000831537"/>
    </source>
</evidence>
<evidence type="ECO:0000259" key="1">
    <source>
        <dbReference type="PROSITE" id="PS50801"/>
    </source>
</evidence>
<dbReference type="CDD" id="cd07041">
    <property type="entry name" value="STAS_RsbR_RsbS_like"/>
    <property type="match status" value="1"/>
</dbReference>
<dbReference type="InterPro" id="IPR036513">
    <property type="entry name" value="STAS_dom_sf"/>
</dbReference>
<name>A0ABY4GQC1_9BACI</name>
<dbReference type="PROSITE" id="PS50801">
    <property type="entry name" value="STAS"/>
    <property type="match status" value="1"/>
</dbReference>
<gene>
    <name evidence="2" type="ORF">MUN87_05980</name>
</gene>
<dbReference type="Pfam" id="PF01740">
    <property type="entry name" value="STAS"/>
    <property type="match status" value="1"/>
</dbReference>
<protein>
    <submittedName>
        <fullName evidence="2">STAS domain-containing protein</fullName>
    </submittedName>
</protein>
<dbReference type="RefSeq" id="WP_244746797.1">
    <property type="nucleotide sequence ID" value="NZ_CP095071.1"/>
</dbReference>